<feature type="compositionally biased region" description="Polar residues" evidence="1">
    <location>
        <begin position="196"/>
        <end position="232"/>
    </location>
</feature>
<dbReference type="Pfam" id="PF23601">
    <property type="entry name" value="CdpA_C"/>
    <property type="match status" value="1"/>
</dbReference>
<keyword evidence="2" id="KW-0472">Membrane</keyword>
<dbReference type="Proteomes" id="UP000003861">
    <property type="component" value="Unassembled WGS sequence"/>
</dbReference>
<proteinExistence type="predicted"/>
<feature type="transmembrane region" description="Helical" evidence="2">
    <location>
        <begin position="88"/>
        <end position="108"/>
    </location>
</feature>
<dbReference type="InterPro" id="IPR055564">
    <property type="entry name" value="CdpA_C"/>
</dbReference>
<evidence type="ECO:0000313" key="5">
    <source>
        <dbReference type="EMBL" id="CCQ32569.1"/>
    </source>
</evidence>
<feature type="transmembrane region" description="Helical" evidence="2">
    <location>
        <begin position="128"/>
        <end position="148"/>
    </location>
</feature>
<dbReference type="AlphaFoldDB" id="F7PN67"/>
<dbReference type="GeneID" id="23798238"/>
<evidence type="ECO:0000259" key="4">
    <source>
        <dbReference type="Pfam" id="PF23601"/>
    </source>
</evidence>
<keyword evidence="2" id="KW-1133">Transmembrane helix</keyword>
<dbReference type="RefSeq" id="WP_008524389.1">
    <property type="nucleotide sequence ID" value="NC_021921.1"/>
</dbReference>
<dbReference type="KEGG" id="hti:HTIA_0422"/>
<evidence type="ECO:0000259" key="3">
    <source>
        <dbReference type="Pfam" id="PF23600"/>
    </source>
</evidence>
<dbReference type="HOGENOM" id="CLU_800808_0_0_2"/>
<dbReference type="EMBL" id="HF571520">
    <property type="protein sequence ID" value="CCQ32569.1"/>
    <property type="molecule type" value="Genomic_DNA"/>
</dbReference>
<evidence type="ECO:0000256" key="2">
    <source>
        <dbReference type="SAM" id="Phobius"/>
    </source>
</evidence>
<reference evidence="6 7" key="1">
    <citation type="journal article" date="2011" name="J. Bacteriol.">
        <title>Genome sequence of Halorhabdus tiamatea, the first archaeon isolated from a deep-sea anoxic brine lake.</title>
        <authorList>
            <person name="Antunes A."/>
            <person name="Alam I."/>
            <person name="Bajic V.B."/>
            <person name="Stingl U."/>
        </authorList>
    </citation>
    <scope>NUCLEOTIDE SEQUENCE [LARGE SCALE GENOMIC DNA]</scope>
    <source>
        <strain evidence="6 7">SARL4B</strain>
    </source>
</reference>
<dbReference type="EMBL" id="AFNT02000001">
    <property type="protein sequence ID" value="ERJ07772.1"/>
    <property type="molecule type" value="Genomic_DNA"/>
</dbReference>
<dbReference type="OrthoDB" id="235883at2157"/>
<sequence>MASLTDVYQRRIGAVASRRRVLAGLALFAVGLSLVAVGVLLATTGIGSALGLGVYGAREWAGILAGVGLPATFVGLFAILPTSRLTRATIAIGASLTVFAVALFTYAYPTQWPGAPAADPALSLMTLAVYFVGAITTGWCLFVAIATFKTRKSPGGAAEMRITEEGTVKLVEAAETGVSGVGGIGLFGTDPDGEVPTQTGNRSDSFSATRQAASDGGSTTVESSADGSSVESAPTRGQPDRYCGNCEQFNYVRTDDGLEPYCSHHGRYLEDMDACEEWASNSDDRLV</sequence>
<feature type="transmembrane region" description="Helical" evidence="2">
    <location>
        <begin position="21"/>
        <end position="54"/>
    </location>
</feature>
<protein>
    <submittedName>
        <fullName evidence="5">Conserved hypothetical membrane protein</fullName>
    </submittedName>
</protein>
<reference evidence="6 7" key="2">
    <citation type="journal article" date="2013" name="PLoS ONE">
        <title>INDIGO - INtegrated Data Warehouse of MIcrobial GenOmes with Examples from the Red Sea Extremophiles.</title>
        <authorList>
            <person name="Alam I."/>
            <person name="Antunes A."/>
            <person name="Kamau A.A."/>
            <person name="Ba Alawi W."/>
            <person name="Kalkatawi M."/>
            <person name="Stingl U."/>
            <person name="Bajic V.B."/>
        </authorList>
    </citation>
    <scope>NUCLEOTIDE SEQUENCE [LARGE SCALE GENOMIC DNA]</scope>
    <source>
        <strain evidence="6 7">SARL4B</strain>
    </source>
</reference>
<evidence type="ECO:0000313" key="8">
    <source>
        <dbReference type="Proteomes" id="UP000015381"/>
    </source>
</evidence>
<dbReference type="Pfam" id="PF23600">
    <property type="entry name" value="CdpA_N"/>
    <property type="match status" value="1"/>
</dbReference>
<keyword evidence="8" id="KW-1185">Reference proteome</keyword>
<evidence type="ECO:0000313" key="7">
    <source>
        <dbReference type="Proteomes" id="UP000003861"/>
    </source>
</evidence>
<feature type="domain" description="Cell division protein A N-terminal" evidence="3">
    <location>
        <begin position="3"/>
        <end position="154"/>
    </location>
</feature>
<dbReference type="eggNOG" id="arCOG02827">
    <property type="taxonomic scope" value="Archaea"/>
</dbReference>
<organism evidence="6 7">
    <name type="scientific">Halorhabdus tiamatea SARL4B</name>
    <dbReference type="NCBI Taxonomy" id="1033806"/>
    <lineage>
        <taxon>Archaea</taxon>
        <taxon>Methanobacteriati</taxon>
        <taxon>Methanobacteriota</taxon>
        <taxon>Stenosarchaea group</taxon>
        <taxon>Halobacteria</taxon>
        <taxon>Halobacteriales</taxon>
        <taxon>Haloarculaceae</taxon>
        <taxon>Halorhabdus</taxon>
    </lineage>
</organism>
<feature type="transmembrane region" description="Helical" evidence="2">
    <location>
        <begin position="60"/>
        <end position="81"/>
    </location>
</feature>
<evidence type="ECO:0000256" key="1">
    <source>
        <dbReference type="SAM" id="MobiDB-lite"/>
    </source>
</evidence>
<keyword evidence="2" id="KW-0812">Transmembrane</keyword>
<accession>F7PN67</accession>
<evidence type="ECO:0000313" key="6">
    <source>
        <dbReference type="EMBL" id="ERJ07772.1"/>
    </source>
</evidence>
<feature type="domain" description="Cell division protein A C-terminal" evidence="4">
    <location>
        <begin position="240"/>
        <end position="281"/>
    </location>
</feature>
<gene>
    <name evidence="6" type="ORF">HLRTI_000151</name>
    <name evidence="5" type="ORF">HTIA_0422</name>
</gene>
<dbReference type="InterPro" id="IPR055563">
    <property type="entry name" value="CdpA_N"/>
</dbReference>
<feature type="region of interest" description="Disordered" evidence="1">
    <location>
        <begin position="185"/>
        <end position="239"/>
    </location>
</feature>
<dbReference type="STRING" id="1033806.HTIA_0422"/>
<dbReference type="Proteomes" id="UP000015381">
    <property type="component" value="Chromosome I"/>
</dbReference>
<name>F7PN67_9EURY</name>
<reference evidence="5 8" key="3">
    <citation type="journal article" date="2014" name="Environ. Microbiol.">
        <title>Halorhabdus tiamatea: proteogenomics and glycosidase activity measurements identify the first cultivated euryarchaeon from a deep-sea anoxic brine lake as potential polysaccharide degrader.</title>
        <authorList>
            <person name="Werner J."/>
            <person name="Ferrer M."/>
            <person name="Michel G."/>
            <person name="Mann A.J."/>
            <person name="Huang S."/>
            <person name="Juarez S."/>
            <person name="Ciordia S."/>
            <person name="Albar J.P."/>
            <person name="Alcaide M."/>
            <person name="La Cono V."/>
            <person name="Yakimov M.M."/>
            <person name="Antunes A."/>
            <person name="Taborda M."/>
            <person name="Da Costa M.S."/>
            <person name="Amann R.I."/>
            <person name="Gloeckner F.O."/>
            <person name="Golyshina O.V."/>
            <person name="Golyshin P.N."/>
            <person name="Teeling H."/>
        </authorList>
    </citation>
    <scope>NUCLEOTIDE SEQUENCE [LARGE SCALE GENOMIC DNA]</scope>
    <source>
        <strain evidence="8">SARL4B</strain>
        <strain evidence="5">Type strain: SARL4B</strain>
    </source>
</reference>